<comment type="caution">
    <text evidence="1">The sequence shown here is derived from an EMBL/GenBank/DDBJ whole genome shotgun (WGS) entry which is preliminary data.</text>
</comment>
<dbReference type="Proteomes" id="UP000776983">
    <property type="component" value="Unassembled WGS sequence"/>
</dbReference>
<dbReference type="InterPro" id="IPR007833">
    <property type="entry name" value="Capsule_polysaccharide_synth"/>
</dbReference>
<dbReference type="Pfam" id="PF05159">
    <property type="entry name" value="Capsule_synth"/>
    <property type="match status" value="1"/>
</dbReference>
<accession>A0ABS8CAH0</accession>
<evidence type="ECO:0000313" key="1">
    <source>
        <dbReference type="EMBL" id="MCB5363030.1"/>
    </source>
</evidence>
<gene>
    <name evidence="1" type="ORF">H0484_04585</name>
</gene>
<dbReference type="Gene3D" id="1.25.40.10">
    <property type="entry name" value="Tetratricopeptide repeat domain"/>
    <property type="match status" value="1"/>
</dbReference>
<dbReference type="SUPFAM" id="SSF53756">
    <property type="entry name" value="UDP-Glycosyltransferase/glycogen phosphorylase"/>
    <property type="match status" value="1"/>
</dbReference>
<reference evidence="1 2" key="1">
    <citation type="submission" date="2020-07" db="EMBL/GenBank/DDBJ databases">
        <title>Pusillimonas sp. nov., isolated from poultry manure in Taiwan.</title>
        <authorList>
            <person name="Lin S.-Y."/>
            <person name="Tang Y.-S."/>
            <person name="Young C.-C."/>
        </authorList>
    </citation>
    <scope>NUCLEOTIDE SEQUENCE [LARGE SCALE GENOMIC DNA]</scope>
    <source>
        <strain evidence="1 2">CC-YST705</strain>
    </source>
</reference>
<protein>
    <recommendedName>
        <fullName evidence="3">Capsule polysaccharide biosynthesis protein</fullName>
    </recommendedName>
</protein>
<dbReference type="EMBL" id="JACDXW010000002">
    <property type="protein sequence ID" value="MCB5363030.1"/>
    <property type="molecule type" value="Genomic_DNA"/>
</dbReference>
<evidence type="ECO:0000313" key="2">
    <source>
        <dbReference type="Proteomes" id="UP000776983"/>
    </source>
</evidence>
<keyword evidence="2" id="KW-1185">Reference proteome</keyword>
<dbReference type="RefSeq" id="WP_226953273.1">
    <property type="nucleotide sequence ID" value="NZ_JACDXW010000002.1"/>
</dbReference>
<proteinExistence type="predicted"/>
<sequence length="1159" mass="132409">MRITEIVRVFFRPNKEDLVKYPFFRKHFSWRVFADRIYSKPQYANERTDEDLPERLQWIRRRHFILLGDNWLDHDSKKPIAILWSFSAWKREIISNFLPEYRVAIPRQKYPFFLNLYSCWKVRGEGVVFVVWSYNEPLKAKIIARLMGLKFLRMEDGFIRSGDLGVEHALPESLVLEKKGMYFDAHHVSDIEQIINDFDFDAEDGRKLLDKAQGLIKIVKDLGVTKYNLRTYEAATRLLGPPLKKRILVLGQVEVDASIGYGKAEGWTNALLLKLAIAENPGAEIIYRPHPDVAKGLARFIRRIRPNTLPSNVYILDKAEVSLREIFDLVDHVYTITSLSGFEALLHGVKVTVVGAPFYAGWGLTDDRQQHPRRQKKLTLEELFCCVYLLYPRYRGNSTTPDKLVGLLSAIFSVTGASEASLAKRMNNDLEDSEVAKLFGSRNWPVLLSERHRTKINEPSFRKIIQSVGGYHLVLGAGRAARTMMAYIFAGLIKEDATLDVFLKNIRPLMHSDDFGALIADLWKIRPHPLLMEQWTWYVNNVDDKDHLHELLEEVSFKKIPERSHSEVEEPEVYFSLAVQYIEDRKITEAERILKDCALMGIFTKEILWHYAEVMRLRFDFLSAAYLLKLLTRSDFEWRKGTAFAQLAIASNLAGNRVDTLHAIAVLSRINSERLGAAMAVEGDLYEDYGPLPLSGAFIAAEDTTASRGAQSLRRARGLILSEQHVEAEKLLRKSYDRNVDQRRFTFLLSQSLSFQGKLEEAKKLLSRHLDESPSPQLFSEALRVSIMKGDYIWASDLLQRAESMDLEVAEVNQRKILLGLGQIGESYRSFRRGKASIRLRKYLPSSYLQCATAINESGADNVIVISSSGPGDEIRFASMYRSIVSLLENRSVCFTCDPRLLTLLKRALPELNFLPTARTRSLSRKTPLSNYTDLPGSDLHVFTDNVGWHAIKDAAAVALDTDLLGDVISDYSSFNGKAYLLADPDKVNYYRPRFSKISKPIVGISWRSSLTTHSRNEHYLEIEQLMPIFELEGIQFVNLQYDNCQEELAKIEARFPGRLIDLTGVDQYNDFESVAACMCSMDLIISPVTTVTELAGSLGKPTWLLSNSSELHWRKRPIDGLDVWHSSIRHIEGEVLGNKDSLVKQLKIALMEWRNNFN</sequence>
<dbReference type="Gene3D" id="3.40.50.2000">
    <property type="entry name" value="Glycogen Phosphorylase B"/>
    <property type="match status" value="1"/>
</dbReference>
<name>A0ABS8CAH0_9BURK</name>
<dbReference type="InterPro" id="IPR011990">
    <property type="entry name" value="TPR-like_helical_dom_sf"/>
</dbReference>
<evidence type="ECO:0008006" key="3">
    <source>
        <dbReference type="Google" id="ProtNLM"/>
    </source>
</evidence>
<dbReference type="CDD" id="cd16439">
    <property type="entry name" value="beta_Kdo_transferase_KpsC_2"/>
    <property type="match status" value="1"/>
</dbReference>
<organism evidence="1 2">
    <name type="scientific">Mesopusillimonas faecipullorum</name>
    <dbReference type="NCBI Taxonomy" id="2755040"/>
    <lineage>
        <taxon>Bacteria</taxon>
        <taxon>Pseudomonadati</taxon>
        <taxon>Pseudomonadota</taxon>
        <taxon>Betaproteobacteria</taxon>
        <taxon>Burkholderiales</taxon>
        <taxon>Alcaligenaceae</taxon>
        <taxon>Mesopusillimonas</taxon>
    </lineage>
</organism>